<name>A0AAN8K525_PATCE</name>
<organism evidence="2 3">
    <name type="scientific">Patella caerulea</name>
    <name type="common">Rayed Mediterranean limpet</name>
    <dbReference type="NCBI Taxonomy" id="87958"/>
    <lineage>
        <taxon>Eukaryota</taxon>
        <taxon>Metazoa</taxon>
        <taxon>Spiralia</taxon>
        <taxon>Lophotrochozoa</taxon>
        <taxon>Mollusca</taxon>
        <taxon>Gastropoda</taxon>
        <taxon>Patellogastropoda</taxon>
        <taxon>Patelloidea</taxon>
        <taxon>Patellidae</taxon>
        <taxon>Patella</taxon>
    </lineage>
</organism>
<evidence type="ECO:0000256" key="1">
    <source>
        <dbReference type="ARBA" id="ARBA00001954"/>
    </source>
</evidence>
<dbReference type="SUPFAM" id="SSF51197">
    <property type="entry name" value="Clavaminate synthase-like"/>
    <property type="match status" value="1"/>
</dbReference>
<protein>
    <submittedName>
        <fullName evidence="2">Uncharacterized protein</fullName>
    </submittedName>
</protein>
<reference evidence="2 3" key="1">
    <citation type="submission" date="2024-01" db="EMBL/GenBank/DDBJ databases">
        <title>The genome of the rayed Mediterranean limpet Patella caerulea (Linnaeus, 1758).</title>
        <authorList>
            <person name="Anh-Thu Weber A."/>
            <person name="Halstead-Nussloch G."/>
        </authorList>
    </citation>
    <scope>NUCLEOTIDE SEQUENCE [LARGE SCALE GENOMIC DNA]</scope>
    <source>
        <strain evidence="2">AATW-2023a</strain>
        <tissue evidence="2">Whole specimen</tissue>
    </source>
</reference>
<dbReference type="Proteomes" id="UP001347796">
    <property type="component" value="Unassembled WGS sequence"/>
</dbReference>
<proteinExistence type="predicted"/>
<dbReference type="FunFam" id="2.60.120.590:FF:000019">
    <property type="entry name" value="DNA N6-methyl adenine demethylase"/>
    <property type="match status" value="1"/>
</dbReference>
<dbReference type="GO" id="GO:0032451">
    <property type="term" value="F:demethylase activity"/>
    <property type="evidence" value="ECO:0007669"/>
    <property type="project" value="TreeGrafter"/>
</dbReference>
<sequence>MNEEINVNNAKDKLCGCKGIRSCLLCENVDTATKLTESRPLKIYEYCQQCRSAWECGQHPDHGGSSIEFPGIYLQEEFITEEQERDLCRQIDSTPFVDSQSGRRKQDYGPKVNFKKKKVKCDVFTGLPDYSQPLYKQLTSILGMADFIPVELCNLEYLPERGSAIDPHFDDFWLWGERLVTINLLSDTILCFTHTEKPDLEIHVKLKRRSLVSVEAAARHDWKHAIHRNDIKSRRIAMTFRELSAEFDDDGTNGSIGRKLKDIALTFKGTAVGMKPEL</sequence>
<dbReference type="InterPro" id="IPR032857">
    <property type="entry name" value="ALKBH4"/>
</dbReference>
<dbReference type="InterPro" id="IPR037151">
    <property type="entry name" value="AlkB-like_sf"/>
</dbReference>
<comment type="cofactor">
    <cofactor evidence="1">
        <name>Fe(2+)</name>
        <dbReference type="ChEBI" id="CHEBI:29033"/>
    </cofactor>
</comment>
<accession>A0AAN8K525</accession>
<evidence type="ECO:0000313" key="3">
    <source>
        <dbReference type="Proteomes" id="UP001347796"/>
    </source>
</evidence>
<dbReference type="EMBL" id="JAZGQO010000002">
    <property type="protein sequence ID" value="KAK6190111.1"/>
    <property type="molecule type" value="Genomic_DNA"/>
</dbReference>
<dbReference type="PANTHER" id="PTHR12463">
    <property type="entry name" value="OXYGENASE-RELATED"/>
    <property type="match status" value="1"/>
</dbReference>
<keyword evidence="3" id="KW-1185">Reference proteome</keyword>
<comment type="caution">
    <text evidence="2">The sequence shown here is derived from an EMBL/GenBank/DDBJ whole genome shotgun (WGS) entry which is preliminary data.</text>
</comment>
<dbReference type="GO" id="GO:0016491">
    <property type="term" value="F:oxidoreductase activity"/>
    <property type="evidence" value="ECO:0007669"/>
    <property type="project" value="TreeGrafter"/>
</dbReference>
<evidence type="ECO:0000313" key="2">
    <source>
        <dbReference type="EMBL" id="KAK6190111.1"/>
    </source>
</evidence>
<dbReference type="PANTHER" id="PTHR12463:SF0">
    <property type="entry name" value="ALPHA-KETOGLUTARATE-DEPENDENT DIOXYGENASE ALKB HOMOLOG 4"/>
    <property type="match status" value="1"/>
</dbReference>
<gene>
    <name evidence="2" type="ORF">SNE40_002046</name>
</gene>
<dbReference type="AlphaFoldDB" id="A0AAN8K525"/>
<dbReference type="GO" id="GO:0070988">
    <property type="term" value="P:demethylation"/>
    <property type="evidence" value="ECO:0007669"/>
    <property type="project" value="InterPro"/>
</dbReference>
<dbReference type="Gene3D" id="2.60.120.590">
    <property type="entry name" value="Alpha-ketoglutarate-dependent dioxygenase AlkB-like"/>
    <property type="match status" value="1"/>
</dbReference>